<dbReference type="InterPro" id="IPR038921">
    <property type="entry name" value="YOR389W-like"/>
</dbReference>
<evidence type="ECO:0000313" key="3">
    <source>
        <dbReference type="EMBL" id="KZT59404.1"/>
    </source>
</evidence>
<evidence type="ECO:0000313" key="4">
    <source>
        <dbReference type="Proteomes" id="UP000076842"/>
    </source>
</evidence>
<feature type="chain" id="PRO_5007858713" evidence="2">
    <location>
        <begin position="19"/>
        <end position="555"/>
    </location>
</feature>
<dbReference type="InParanoid" id="A0A165HK94"/>
<evidence type="ECO:0000256" key="1">
    <source>
        <dbReference type="SAM" id="MobiDB-lite"/>
    </source>
</evidence>
<proteinExistence type="predicted"/>
<protein>
    <submittedName>
        <fullName evidence="3">Uncharacterized protein</fullName>
    </submittedName>
</protein>
<dbReference type="PANTHER" id="PTHR35204">
    <property type="entry name" value="YALI0A21131P"/>
    <property type="match status" value="1"/>
</dbReference>
<name>A0A165HK94_9BASI</name>
<dbReference type="PANTHER" id="PTHR35204:SF1">
    <property type="entry name" value="ENTEROTOXIN"/>
    <property type="match status" value="1"/>
</dbReference>
<dbReference type="EMBL" id="KV423941">
    <property type="protein sequence ID" value="KZT59404.1"/>
    <property type="molecule type" value="Genomic_DNA"/>
</dbReference>
<organism evidence="3 4">
    <name type="scientific">Calocera cornea HHB12733</name>
    <dbReference type="NCBI Taxonomy" id="1353952"/>
    <lineage>
        <taxon>Eukaryota</taxon>
        <taxon>Fungi</taxon>
        <taxon>Dikarya</taxon>
        <taxon>Basidiomycota</taxon>
        <taxon>Agaricomycotina</taxon>
        <taxon>Dacrymycetes</taxon>
        <taxon>Dacrymycetales</taxon>
        <taxon>Dacrymycetaceae</taxon>
        <taxon>Calocera</taxon>
    </lineage>
</organism>
<sequence>MRPLWLLQALLLASAALGQLLDHRAHVFNSVSSALRQWGNTLNPNGASFVPGVIRAGTSMYHARIWPLAPGTPEWLAFDAEMSFGIFGNGGRFPGANGTLDTWMRTYSARRDIKVAYFDGMSAMIATTGTFDFVDLVGFGLDGTPLGDWRGVWDEYARAAKLCNWTRENAVDLDGFVRMNAGFELIVCDWASWELVANVNVTRTHQDISEPFYEWARSAAWHNFVTDSRVEIDWSGFVSAHGRDVLLDPKSSTKERRMLSMSNETKMAIRDEVLEVSNRPLFEKRGINWQTLADTITTRYAPRLLQIQSILSGTSPNATEISAAASLVHIALVPYYDPTLADLGLHKCINGLTWHVQRDSLTREEAKIYDSVIYVLERICGTLYDLFDMLPSASPYPALHAPNSTISDASALVTMLFEDLAWPGFVTCPPGACSDAVGAFCSLAVWPIIWGGAGQEWPRCLSRADFDWRNRRPPGRGPGGGGKRPGGGGGPGGPGGPGGGGGGGGGPGGPGGDRPPPRDAPGDGGPHDQVAFLTLEQGPPTDDEDWVWWPEHYEL</sequence>
<feature type="compositionally biased region" description="Gly residues" evidence="1">
    <location>
        <begin position="477"/>
        <end position="512"/>
    </location>
</feature>
<dbReference type="OrthoDB" id="10261782at2759"/>
<evidence type="ECO:0000256" key="2">
    <source>
        <dbReference type="SAM" id="SignalP"/>
    </source>
</evidence>
<dbReference type="STRING" id="1353952.A0A165HK94"/>
<accession>A0A165HK94</accession>
<keyword evidence="2" id="KW-0732">Signal</keyword>
<keyword evidence="4" id="KW-1185">Reference proteome</keyword>
<dbReference type="AlphaFoldDB" id="A0A165HK94"/>
<reference evidence="3 4" key="1">
    <citation type="journal article" date="2016" name="Mol. Biol. Evol.">
        <title>Comparative Genomics of Early-Diverging Mushroom-Forming Fungi Provides Insights into the Origins of Lignocellulose Decay Capabilities.</title>
        <authorList>
            <person name="Nagy L.G."/>
            <person name="Riley R."/>
            <person name="Tritt A."/>
            <person name="Adam C."/>
            <person name="Daum C."/>
            <person name="Floudas D."/>
            <person name="Sun H."/>
            <person name="Yadav J.S."/>
            <person name="Pangilinan J."/>
            <person name="Larsson K.H."/>
            <person name="Matsuura K."/>
            <person name="Barry K."/>
            <person name="Labutti K."/>
            <person name="Kuo R."/>
            <person name="Ohm R.A."/>
            <person name="Bhattacharya S.S."/>
            <person name="Shirouzu T."/>
            <person name="Yoshinaga Y."/>
            <person name="Martin F.M."/>
            <person name="Grigoriev I.V."/>
            <person name="Hibbett D.S."/>
        </authorList>
    </citation>
    <scope>NUCLEOTIDE SEQUENCE [LARGE SCALE GENOMIC DNA]</scope>
    <source>
        <strain evidence="3 4">HHB12733</strain>
    </source>
</reference>
<feature type="region of interest" description="Disordered" evidence="1">
    <location>
        <begin position="467"/>
        <end position="545"/>
    </location>
</feature>
<feature type="signal peptide" evidence="2">
    <location>
        <begin position="1"/>
        <end position="18"/>
    </location>
</feature>
<dbReference type="Proteomes" id="UP000076842">
    <property type="component" value="Unassembled WGS sequence"/>
</dbReference>
<gene>
    <name evidence="3" type="ORF">CALCODRAFT_493756</name>
</gene>